<reference evidence="2 3" key="3">
    <citation type="journal article" date="2022" name="Int. J. Syst. Evol. Microbiol.">
        <title>Strains of Bradyrhizobium barranii sp. nov. associated with legumes native to Canada are symbionts of soybeans and belong to different subspecies (subsp. barranii subsp. nov. and subsp. apii subsp. nov.) and symbiovars (sv. glycinearum and sv. septentrionale).</title>
        <authorList>
            <person name="Bromfield E.S.P."/>
            <person name="Cloutier S."/>
            <person name="Wasai-Hara S."/>
            <person name="Minamisawa K."/>
        </authorList>
    </citation>
    <scope>NUCLEOTIDE SEQUENCE [LARGE SCALE GENOMIC DNA]</scope>
    <source>
        <strain evidence="2 3">323S2</strain>
    </source>
</reference>
<dbReference type="AlphaFoldDB" id="A0A7Z0TT27"/>
<reference evidence="1" key="2">
    <citation type="submission" date="2020-06" db="EMBL/GenBank/DDBJ databases">
        <title>Whole Genome Sequence of Bradyrhizobium sp. Strain 323S2.</title>
        <authorList>
            <person name="Bromfield E.S.P."/>
        </authorList>
    </citation>
    <scope>NUCLEOTIDE SEQUENCE [LARGE SCALE GENOMIC DNA]</scope>
    <source>
        <strain evidence="1">323S2</strain>
    </source>
</reference>
<accession>A0A7Z0TT27</accession>
<organism evidence="1">
    <name type="scientific">Bradyrhizobium barranii subsp. barranii</name>
    <dbReference type="NCBI Taxonomy" id="2823807"/>
    <lineage>
        <taxon>Bacteria</taxon>
        <taxon>Pseudomonadati</taxon>
        <taxon>Pseudomonadota</taxon>
        <taxon>Alphaproteobacteria</taxon>
        <taxon>Hyphomicrobiales</taxon>
        <taxon>Nitrobacteraceae</taxon>
        <taxon>Bradyrhizobium</taxon>
        <taxon>Bradyrhizobium barranii</taxon>
    </lineage>
</organism>
<protein>
    <submittedName>
        <fullName evidence="1">Uncharacterized protein</fullName>
    </submittedName>
</protein>
<proteinExistence type="predicted"/>
<dbReference type="EMBL" id="JACBFH010000001">
    <property type="protein sequence ID" value="NYY91115.1"/>
    <property type="molecule type" value="Genomic_DNA"/>
</dbReference>
<dbReference type="EMBL" id="CP088280">
    <property type="protein sequence ID" value="UGX92882.1"/>
    <property type="molecule type" value="Genomic_DNA"/>
</dbReference>
<evidence type="ECO:0000313" key="3">
    <source>
        <dbReference type="Proteomes" id="UP000564836"/>
    </source>
</evidence>
<dbReference type="RefSeq" id="WP_166348632.1">
    <property type="nucleotide sequence ID" value="NZ_CP088280.1"/>
</dbReference>
<evidence type="ECO:0000313" key="1">
    <source>
        <dbReference type="EMBL" id="NYY91115.1"/>
    </source>
</evidence>
<evidence type="ECO:0000313" key="2">
    <source>
        <dbReference type="EMBL" id="UGX92882.1"/>
    </source>
</evidence>
<reference evidence="2 3" key="1">
    <citation type="journal article" date="2017" name="Syst. Appl. Microbiol.">
        <title>Soybeans inoculated with root zone soils of Canadian native legumes harbour diverse and novel Bradyrhizobium spp. that possess agricultural potential.</title>
        <authorList>
            <person name="Bromfield E.S.P."/>
            <person name="Cloutier S."/>
            <person name="Tambong J.T."/>
            <person name="Tran Thi T.V."/>
        </authorList>
    </citation>
    <scope>NUCLEOTIDE SEQUENCE [LARGE SCALE GENOMIC DNA]</scope>
    <source>
        <strain evidence="2 3">323S2</strain>
    </source>
</reference>
<name>A0A7Z0TT27_9BRAD</name>
<dbReference type="Proteomes" id="UP000564836">
    <property type="component" value="Chromosome"/>
</dbReference>
<sequence>MLGLMHGHFDIQDINDDVEIETGTTAGINTGIGIVVPVEKIIETINQPKLVAHRQATVDQIRTAQRTEESGHENGHS</sequence>
<gene>
    <name evidence="2" type="ORF">G6321_00045850</name>
    <name evidence="1" type="ORF">G6321_22530</name>
</gene>